<evidence type="ECO:0000259" key="1">
    <source>
        <dbReference type="PROSITE" id="PS50075"/>
    </source>
</evidence>
<evidence type="ECO:0000313" key="2">
    <source>
        <dbReference type="EMBL" id="ABH00725.1"/>
    </source>
</evidence>
<dbReference type="InterPro" id="IPR009081">
    <property type="entry name" value="PP-bd_ACP"/>
</dbReference>
<feature type="domain" description="Carrier" evidence="1">
    <location>
        <begin position="95"/>
        <end position="171"/>
    </location>
</feature>
<name>Q0RVG1_RHOJR</name>
<dbReference type="InterPro" id="IPR036736">
    <property type="entry name" value="ACP-like_sf"/>
</dbReference>
<dbReference type="AlphaFoldDB" id="Q0RVG1"/>
<dbReference type="EMBL" id="CP000434">
    <property type="protein sequence ID" value="ABH00725.1"/>
    <property type="molecule type" value="Genomic_DNA"/>
</dbReference>
<dbReference type="SUPFAM" id="SSF47336">
    <property type="entry name" value="ACP-like"/>
    <property type="match status" value="1"/>
</dbReference>
<dbReference type="PROSITE" id="PS50075">
    <property type="entry name" value="CARRIER"/>
    <property type="match status" value="1"/>
</dbReference>
<dbReference type="Gene3D" id="1.10.1200.10">
    <property type="entry name" value="ACP-like"/>
    <property type="match status" value="1"/>
</dbReference>
<geneLocation type="plasmid" evidence="2 3">
    <name>pRHL3</name>
</geneLocation>
<dbReference type="OrthoDB" id="9804551at2"/>
<accession>Q0RVG1</accession>
<proteinExistence type="predicted"/>
<dbReference type="RefSeq" id="WP_011600353.1">
    <property type="nucleotide sequence ID" value="NC_008271.1"/>
</dbReference>
<dbReference type="Pfam" id="PF00550">
    <property type="entry name" value="PP-binding"/>
    <property type="match status" value="1"/>
</dbReference>
<keyword evidence="2" id="KW-0614">Plasmid</keyword>
<dbReference type="eggNOG" id="COG0236">
    <property type="taxonomic scope" value="Bacteria"/>
</dbReference>
<sequence>MTEYNDPDAKGLEEFRRLIEESPLGTPEARALRSRIPRLRAERLARRLAEEDEKQTSEDCSADHLFDQQVRELLSGAASRPPRSPVQRSPGSREVVAFSAVAEIIVAVTGIERSHLTPQTSLVEHLGIEDMSTMVEIAAQIEDAFGVTIPDDKLFGMRTLGDYMAYLKLVAEEAIAEPADEAIADPLGADVSWWNSES</sequence>
<reference evidence="3" key="1">
    <citation type="journal article" date="2006" name="Proc. Natl. Acad. Sci. U.S.A.">
        <title>The complete genome of Rhodococcus sp. RHA1 provides insights into a catabolic powerhouse.</title>
        <authorList>
            <person name="McLeod M.P."/>
            <person name="Warren R.L."/>
            <person name="Hsiao W.W.L."/>
            <person name="Araki N."/>
            <person name="Myhre M."/>
            <person name="Fernandes C."/>
            <person name="Miyazawa D."/>
            <person name="Wong W."/>
            <person name="Lillquist A.L."/>
            <person name="Wang D."/>
            <person name="Dosanjh M."/>
            <person name="Hara H."/>
            <person name="Petrescu A."/>
            <person name="Morin R.D."/>
            <person name="Yang G."/>
            <person name="Stott J.M."/>
            <person name="Schein J.E."/>
            <person name="Shin H."/>
            <person name="Smailus D."/>
            <person name="Siddiqui A.S."/>
            <person name="Marra M.A."/>
            <person name="Jones S.J.M."/>
            <person name="Holt R."/>
            <person name="Brinkman F.S.L."/>
            <person name="Miyauchi K."/>
            <person name="Fukuda M."/>
            <person name="Davies J.E."/>
            <person name="Mohn W.W."/>
            <person name="Eltis L.D."/>
        </authorList>
    </citation>
    <scope>NUCLEOTIDE SEQUENCE [LARGE SCALE GENOMIC DNA]</scope>
    <source>
        <strain evidence="3">RHA1</strain>
    </source>
</reference>
<organism evidence="2 3">
    <name type="scientific">Rhodococcus jostii (strain RHA1)</name>
    <dbReference type="NCBI Taxonomy" id="101510"/>
    <lineage>
        <taxon>Bacteria</taxon>
        <taxon>Bacillati</taxon>
        <taxon>Actinomycetota</taxon>
        <taxon>Actinomycetes</taxon>
        <taxon>Mycobacteriales</taxon>
        <taxon>Nocardiaceae</taxon>
        <taxon>Rhodococcus</taxon>
    </lineage>
</organism>
<gene>
    <name evidence="2" type="ordered locus">RHA1_ro11078</name>
</gene>
<protein>
    <submittedName>
        <fullName evidence="2">Possible acyl carrier protein</fullName>
    </submittedName>
</protein>
<evidence type="ECO:0000313" key="3">
    <source>
        <dbReference type="Proteomes" id="UP000008710"/>
    </source>
</evidence>
<dbReference type="KEGG" id="rha:RHA1_ro11078"/>
<dbReference type="HOGENOM" id="CLU_1377214_0_0_11"/>
<dbReference type="Proteomes" id="UP000008710">
    <property type="component" value="Plasmid pRHL3"/>
</dbReference>